<reference evidence="6" key="1">
    <citation type="submission" date="2022-11" db="EMBL/GenBank/DDBJ databases">
        <title>Genome Resource of Sclerotinia nivalis Strain SnTB1, a Plant Pathogen Isolated from American Ginseng.</title>
        <authorList>
            <person name="Fan S."/>
        </authorList>
    </citation>
    <scope>NUCLEOTIDE SEQUENCE</scope>
    <source>
        <strain evidence="6">SnTB1</strain>
    </source>
</reference>
<dbReference type="InterPro" id="IPR024047">
    <property type="entry name" value="MM3350-like_sf"/>
</dbReference>
<evidence type="ECO:0000256" key="3">
    <source>
        <dbReference type="ARBA" id="ARBA00022833"/>
    </source>
</evidence>
<evidence type="ECO:0000259" key="5">
    <source>
        <dbReference type="PROSITE" id="PS50865"/>
    </source>
</evidence>
<keyword evidence="1" id="KW-0479">Metal-binding</keyword>
<dbReference type="InterPro" id="IPR002893">
    <property type="entry name" value="Znf_MYND"/>
</dbReference>
<dbReference type="Pfam" id="PF07929">
    <property type="entry name" value="PRiA4_ORF3"/>
    <property type="match status" value="1"/>
</dbReference>
<evidence type="ECO:0000313" key="7">
    <source>
        <dbReference type="Proteomes" id="UP001152300"/>
    </source>
</evidence>
<dbReference type="OrthoDB" id="245563at2759"/>
<keyword evidence="3" id="KW-0862">Zinc</keyword>
<evidence type="ECO:0000256" key="4">
    <source>
        <dbReference type="PROSITE-ProRule" id="PRU00134"/>
    </source>
</evidence>
<keyword evidence="2 4" id="KW-0863">Zinc-finger</keyword>
<dbReference type="SUPFAM" id="SSF144232">
    <property type="entry name" value="HIT/MYND zinc finger-like"/>
    <property type="match status" value="1"/>
</dbReference>
<dbReference type="SUPFAM" id="SSF159941">
    <property type="entry name" value="MM3350-like"/>
    <property type="match status" value="1"/>
</dbReference>
<comment type="caution">
    <text evidence="6">The sequence shown here is derived from an EMBL/GenBank/DDBJ whole genome shotgun (WGS) entry which is preliminary data.</text>
</comment>
<feature type="domain" description="MYND-type" evidence="5">
    <location>
        <begin position="5"/>
        <end position="43"/>
    </location>
</feature>
<dbReference type="PROSITE" id="PS50865">
    <property type="entry name" value="ZF_MYND_2"/>
    <property type="match status" value="1"/>
</dbReference>
<dbReference type="Pfam" id="PF01753">
    <property type="entry name" value="zf-MYND"/>
    <property type="match status" value="1"/>
</dbReference>
<dbReference type="Proteomes" id="UP001152300">
    <property type="component" value="Unassembled WGS sequence"/>
</dbReference>
<accession>A0A9X0DN16</accession>
<evidence type="ECO:0000313" key="6">
    <source>
        <dbReference type="EMBL" id="KAJ8068190.1"/>
    </source>
</evidence>
<dbReference type="InterPro" id="IPR012912">
    <property type="entry name" value="Plasmid_pRiA4b_Orf3-like"/>
</dbReference>
<organism evidence="6 7">
    <name type="scientific">Sclerotinia nivalis</name>
    <dbReference type="NCBI Taxonomy" id="352851"/>
    <lineage>
        <taxon>Eukaryota</taxon>
        <taxon>Fungi</taxon>
        <taxon>Dikarya</taxon>
        <taxon>Ascomycota</taxon>
        <taxon>Pezizomycotina</taxon>
        <taxon>Leotiomycetes</taxon>
        <taxon>Helotiales</taxon>
        <taxon>Sclerotiniaceae</taxon>
        <taxon>Sclerotinia</taxon>
    </lineage>
</organism>
<protein>
    <recommendedName>
        <fullName evidence="5">MYND-type domain-containing protein</fullName>
    </recommendedName>
</protein>
<dbReference type="AlphaFoldDB" id="A0A9X0DN16"/>
<proteinExistence type="predicted"/>
<evidence type="ECO:0000256" key="2">
    <source>
        <dbReference type="ARBA" id="ARBA00022771"/>
    </source>
</evidence>
<gene>
    <name evidence="6" type="ORF">OCU04_003760</name>
</gene>
<dbReference type="Gene3D" id="6.10.140.2220">
    <property type="match status" value="1"/>
</dbReference>
<dbReference type="EMBL" id="JAPEIS010000003">
    <property type="protein sequence ID" value="KAJ8068190.1"/>
    <property type="molecule type" value="Genomic_DNA"/>
</dbReference>
<evidence type="ECO:0000256" key="1">
    <source>
        <dbReference type="ARBA" id="ARBA00022723"/>
    </source>
</evidence>
<dbReference type="Gene3D" id="3.10.290.30">
    <property type="entry name" value="MM3350-like"/>
    <property type="match status" value="1"/>
</dbReference>
<dbReference type="PANTHER" id="PTHR41878:SF1">
    <property type="entry name" value="TNPR PROTEIN"/>
    <property type="match status" value="1"/>
</dbReference>
<dbReference type="CDD" id="cd03143">
    <property type="entry name" value="A4_beta-galactosidase_middle_domain"/>
    <property type="match status" value="1"/>
</dbReference>
<dbReference type="GO" id="GO:0008270">
    <property type="term" value="F:zinc ion binding"/>
    <property type="evidence" value="ECO:0007669"/>
    <property type="project" value="UniProtKB-KW"/>
</dbReference>
<dbReference type="PANTHER" id="PTHR41878">
    <property type="entry name" value="LEXA REPRESSOR-RELATED"/>
    <property type="match status" value="1"/>
</dbReference>
<keyword evidence="7" id="KW-1185">Reference proteome</keyword>
<name>A0A9X0DN16_9HELO</name>
<dbReference type="PROSITE" id="PS01360">
    <property type="entry name" value="ZF_MYND_1"/>
    <property type="match status" value="1"/>
</dbReference>
<sequence>MATECAVCHNRDVKVLRCSRCRSREYCGKDCQTRDWPTHKASCKRQNFILRVDLSPRYLVNPRVTRTISCPATASFADLHDALQVAFGWKNCHLHHFEVLDHNEIMGSESILSPRSILFMISAPEMLGEEATAEPIKRSSHTLLHQVLDGKATRGKTIHYQYDYGDNWEHVIICGGRADPTVNFVVLGGEGHGCAENVGGYSGWTDLIEAYESDRPTKEQQESMTWFEETARIKDPLGFLGIRTKDPEGLRGAAKYIWNKDRINAVLEELDMSDLRGQAFSILLISLGKEDWFARMHAAAFGKLRSKVAVKEVTDVVSAMKHVERSIQTYNAIIVTDAAIMEPQFVAVNEHLVNYVNSGGTLIFGYMMPNLAELQTFERYFKEIWGPLNWKFGTYTQDTHNVINQAELPKHCQGQLKSYHMKALSLENVKPEDRVYSGPHGARHQSPAIFAKYGSGGNGSKQGHVGWLGDVNAEEGTTTLLLAMCGL</sequence>